<dbReference type="RefSeq" id="WP_008845062.1">
    <property type="nucleotide sequence ID" value="NZ_BAEN01000049.1"/>
</dbReference>
<keyword evidence="3" id="KW-1185">Reference proteome</keyword>
<evidence type="ECO:0000256" key="1">
    <source>
        <dbReference type="SAM" id="SignalP"/>
    </source>
</evidence>
<accession>K6YAN3</accession>
<sequence>MLKAYAVALMLTTTPASATLDGANTAEQQKTVSTASNKALKPGGGIGFDTNKALKPGGGIGFDTNKALKPGGGIGF</sequence>
<dbReference type="AlphaFoldDB" id="K6YAN3"/>
<dbReference type="EMBL" id="BAEN01000049">
    <property type="protein sequence ID" value="GAC15257.1"/>
    <property type="molecule type" value="Genomic_DNA"/>
</dbReference>
<comment type="caution">
    <text evidence="2">The sequence shown here is derived from an EMBL/GenBank/DDBJ whole genome shotgun (WGS) entry which is preliminary data.</text>
</comment>
<organism evidence="2 3">
    <name type="scientific">Aliiglaciecola lipolytica E3</name>
    <dbReference type="NCBI Taxonomy" id="1127673"/>
    <lineage>
        <taxon>Bacteria</taxon>
        <taxon>Pseudomonadati</taxon>
        <taxon>Pseudomonadota</taxon>
        <taxon>Gammaproteobacteria</taxon>
        <taxon>Alteromonadales</taxon>
        <taxon>Alteromonadaceae</taxon>
        <taxon>Aliiglaciecola</taxon>
    </lineage>
</organism>
<proteinExistence type="predicted"/>
<protein>
    <submittedName>
        <fullName evidence="2">Uncharacterized protein</fullName>
    </submittedName>
</protein>
<gene>
    <name evidence="2" type="ORF">GLIP_2632</name>
</gene>
<feature type="signal peptide" evidence="1">
    <location>
        <begin position="1"/>
        <end position="18"/>
    </location>
</feature>
<evidence type="ECO:0000313" key="2">
    <source>
        <dbReference type="EMBL" id="GAC15257.1"/>
    </source>
</evidence>
<name>K6YAN3_9ALTE</name>
<evidence type="ECO:0000313" key="3">
    <source>
        <dbReference type="Proteomes" id="UP000006334"/>
    </source>
</evidence>
<feature type="chain" id="PRO_5003899902" evidence="1">
    <location>
        <begin position="19"/>
        <end position="76"/>
    </location>
</feature>
<reference evidence="2 3" key="1">
    <citation type="journal article" date="2017" name="Antonie Van Leeuwenhoek">
        <title>Rhizobium rhizosphaerae sp. nov., a novel species isolated from rice rhizosphere.</title>
        <authorList>
            <person name="Zhao J.J."/>
            <person name="Zhang J."/>
            <person name="Zhang R.J."/>
            <person name="Zhang C.W."/>
            <person name="Yin H.Q."/>
            <person name="Zhang X.X."/>
        </authorList>
    </citation>
    <scope>NUCLEOTIDE SEQUENCE [LARGE SCALE GENOMIC DNA]</scope>
    <source>
        <strain evidence="2 3">E3</strain>
    </source>
</reference>
<keyword evidence="1" id="KW-0732">Signal</keyword>
<dbReference type="Proteomes" id="UP000006334">
    <property type="component" value="Unassembled WGS sequence"/>
</dbReference>